<proteinExistence type="predicted"/>
<reference evidence="2" key="1">
    <citation type="submission" date="2017-09" db="EMBL/GenBank/DDBJ databases">
        <title>Depth-based differentiation of microbial function through sediment-hosted aquifers and enrichment of novel symbionts in the deep terrestrial subsurface.</title>
        <authorList>
            <person name="Probst A.J."/>
            <person name="Ladd B."/>
            <person name="Jarett J.K."/>
            <person name="Geller-Mcgrath D.E."/>
            <person name="Sieber C.M.K."/>
            <person name="Emerson J.B."/>
            <person name="Anantharaman K."/>
            <person name="Thomas B.C."/>
            <person name="Malmstrom R."/>
            <person name="Stieglmeier M."/>
            <person name="Klingl A."/>
            <person name="Woyke T."/>
            <person name="Ryan C.M."/>
            <person name="Banfield J.F."/>
        </authorList>
    </citation>
    <scope>NUCLEOTIDE SEQUENCE [LARGE SCALE GENOMIC DNA]</scope>
</reference>
<dbReference type="EMBL" id="PFVS01000019">
    <property type="protein sequence ID" value="PJA83794.1"/>
    <property type="molecule type" value="Genomic_DNA"/>
</dbReference>
<gene>
    <name evidence="1" type="ORF">CO146_00535</name>
</gene>
<sequence length="179" mass="21159">MFLNLEQHQYDTDIVPFIRNGIIIDTSVLDILINGIVDSRIGNKQSLEFQQILDFLDLMKVNNRWDKFFITPHIFTEVCNHFRNRYSKWDDYKKIVGEIIPIIETMQENIVPKDKITQLIDFKNPVIEIGDMSIFVTTDDFINSGKRVAILSNDRIMNSKYQDHKRVMIMDYQSVILNR</sequence>
<dbReference type="AlphaFoldDB" id="A0A2M7Z3Z1"/>
<protein>
    <recommendedName>
        <fullName evidence="3">PIN domain-containing protein</fullName>
    </recommendedName>
</protein>
<name>A0A2M7Z3Z1_9BACT</name>
<accession>A0A2M7Z3Z1</accession>
<evidence type="ECO:0000313" key="1">
    <source>
        <dbReference type="EMBL" id="PJA83794.1"/>
    </source>
</evidence>
<evidence type="ECO:0000313" key="2">
    <source>
        <dbReference type="Proteomes" id="UP000230178"/>
    </source>
</evidence>
<organism evidence="1 2">
    <name type="scientific">Candidatus Nealsonbacteria bacterium CG_4_9_14_3_um_filter_37_29</name>
    <dbReference type="NCBI Taxonomy" id="1974696"/>
    <lineage>
        <taxon>Bacteria</taxon>
        <taxon>Candidatus Nealsoniibacteriota</taxon>
    </lineage>
</organism>
<evidence type="ECO:0008006" key="3">
    <source>
        <dbReference type="Google" id="ProtNLM"/>
    </source>
</evidence>
<comment type="caution">
    <text evidence="1">The sequence shown here is derived from an EMBL/GenBank/DDBJ whole genome shotgun (WGS) entry which is preliminary data.</text>
</comment>
<dbReference type="Proteomes" id="UP000230178">
    <property type="component" value="Unassembled WGS sequence"/>
</dbReference>